<accession>A0ABQ8T998</accession>
<sequence>MDVTKSLFYDIRANYLNVWTRQDRQTDRQDKLPDEVTEWYPSGRRKRGRPKLTWLQGIGGIARTQEFAAGMSPGKREVGGTILGGTTAASGGPCRRKGKNGNMRVL</sequence>
<feature type="region of interest" description="Disordered" evidence="1">
    <location>
        <begin position="70"/>
        <end position="106"/>
    </location>
</feature>
<evidence type="ECO:0000256" key="1">
    <source>
        <dbReference type="SAM" id="MobiDB-lite"/>
    </source>
</evidence>
<evidence type="ECO:0000313" key="2">
    <source>
        <dbReference type="EMBL" id="KAJ4443095.1"/>
    </source>
</evidence>
<name>A0ABQ8T998_PERAM</name>
<reference evidence="2 3" key="1">
    <citation type="journal article" date="2022" name="Allergy">
        <title>Genome assembly and annotation of Periplaneta americana reveal a comprehensive cockroach allergen profile.</title>
        <authorList>
            <person name="Wang L."/>
            <person name="Xiong Q."/>
            <person name="Saelim N."/>
            <person name="Wang L."/>
            <person name="Nong W."/>
            <person name="Wan A.T."/>
            <person name="Shi M."/>
            <person name="Liu X."/>
            <person name="Cao Q."/>
            <person name="Hui J.H.L."/>
            <person name="Sookrung N."/>
            <person name="Leung T.F."/>
            <person name="Tungtrongchitr A."/>
            <person name="Tsui S.K.W."/>
        </authorList>
    </citation>
    <scope>NUCLEOTIDE SEQUENCE [LARGE SCALE GENOMIC DNA]</scope>
    <source>
        <strain evidence="2">PWHHKU_190912</strain>
    </source>
</reference>
<proteinExistence type="predicted"/>
<keyword evidence="3" id="KW-1185">Reference proteome</keyword>
<organism evidence="2 3">
    <name type="scientific">Periplaneta americana</name>
    <name type="common">American cockroach</name>
    <name type="synonym">Blatta americana</name>
    <dbReference type="NCBI Taxonomy" id="6978"/>
    <lineage>
        <taxon>Eukaryota</taxon>
        <taxon>Metazoa</taxon>
        <taxon>Ecdysozoa</taxon>
        <taxon>Arthropoda</taxon>
        <taxon>Hexapoda</taxon>
        <taxon>Insecta</taxon>
        <taxon>Pterygota</taxon>
        <taxon>Neoptera</taxon>
        <taxon>Polyneoptera</taxon>
        <taxon>Dictyoptera</taxon>
        <taxon>Blattodea</taxon>
        <taxon>Blattoidea</taxon>
        <taxon>Blattidae</taxon>
        <taxon>Blattinae</taxon>
        <taxon>Periplaneta</taxon>
    </lineage>
</organism>
<dbReference type="EMBL" id="JAJSOF020000013">
    <property type="protein sequence ID" value="KAJ4443095.1"/>
    <property type="molecule type" value="Genomic_DNA"/>
</dbReference>
<protein>
    <submittedName>
        <fullName evidence="2">Uncharacterized protein</fullName>
    </submittedName>
</protein>
<dbReference type="Proteomes" id="UP001148838">
    <property type="component" value="Unassembled WGS sequence"/>
</dbReference>
<comment type="caution">
    <text evidence="2">The sequence shown here is derived from an EMBL/GenBank/DDBJ whole genome shotgun (WGS) entry which is preliminary data.</text>
</comment>
<evidence type="ECO:0000313" key="3">
    <source>
        <dbReference type="Proteomes" id="UP001148838"/>
    </source>
</evidence>
<gene>
    <name evidence="2" type="ORF">ANN_04745</name>
</gene>